<keyword evidence="2" id="KW-1185">Reference proteome</keyword>
<protein>
    <submittedName>
        <fullName evidence="1">Uncharacterized protein</fullName>
    </submittedName>
</protein>
<proteinExistence type="predicted"/>
<gene>
    <name evidence="1" type="ORF">H5410_022403</name>
</gene>
<dbReference type="OrthoDB" id="1322306at2759"/>
<name>A0A9J5ZEP1_SOLCO</name>
<reference evidence="1 2" key="1">
    <citation type="submission" date="2020-09" db="EMBL/GenBank/DDBJ databases">
        <title>De no assembly of potato wild relative species, Solanum commersonii.</title>
        <authorList>
            <person name="Cho K."/>
        </authorList>
    </citation>
    <scope>NUCLEOTIDE SEQUENCE [LARGE SCALE GENOMIC DNA]</scope>
    <source>
        <strain evidence="1">LZ3.2</strain>
        <tissue evidence="1">Leaf</tissue>
    </source>
</reference>
<evidence type="ECO:0000313" key="1">
    <source>
        <dbReference type="EMBL" id="KAG5611122.1"/>
    </source>
</evidence>
<evidence type="ECO:0000313" key="2">
    <source>
        <dbReference type="Proteomes" id="UP000824120"/>
    </source>
</evidence>
<sequence>MGKPSTSYGKLPRYLYALDKTYPGSHIRMKKTLANEFLYLRPTKFNTIANITVLIQHFRKWLEENCYVKYSIDRTVLKEYASYFDLVDLISIQLNIDLTKKCMKIKYIVEGNDTPMKY</sequence>
<dbReference type="Proteomes" id="UP000824120">
    <property type="component" value="Chromosome 4"/>
</dbReference>
<comment type="caution">
    <text evidence="1">The sequence shown here is derived from an EMBL/GenBank/DDBJ whole genome shotgun (WGS) entry which is preliminary data.</text>
</comment>
<feature type="non-terminal residue" evidence="1">
    <location>
        <position position="1"/>
    </location>
</feature>
<accession>A0A9J5ZEP1</accession>
<organism evidence="1 2">
    <name type="scientific">Solanum commersonii</name>
    <name type="common">Commerson's wild potato</name>
    <name type="synonym">Commerson's nightshade</name>
    <dbReference type="NCBI Taxonomy" id="4109"/>
    <lineage>
        <taxon>Eukaryota</taxon>
        <taxon>Viridiplantae</taxon>
        <taxon>Streptophyta</taxon>
        <taxon>Embryophyta</taxon>
        <taxon>Tracheophyta</taxon>
        <taxon>Spermatophyta</taxon>
        <taxon>Magnoliopsida</taxon>
        <taxon>eudicotyledons</taxon>
        <taxon>Gunneridae</taxon>
        <taxon>Pentapetalae</taxon>
        <taxon>asterids</taxon>
        <taxon>lamiids</taxon>
        <taxon>Solanales</taxon>
        <taxon>Solanaceae</taxon>
        <taxon>Solanoideae</taxon>
        <taxon>Solaneae</taxon>
        <taxon>Solanum</taxon>
    </lineage>
</organism>
<dbReference type="AlphaFoldDB" id="A0A9J5ZEP1"/>
<dbReference type="EMBL" id="JACXVP010000004">
    <property type="protein sequence ID" value="KAG5611122.1"/>
    <property type="molecule type" value="Genomic_DNA"/>
</dbReference>